<accession>A0ABM7NUJ2</accession>
<dbReference type="NCBIfam" id="TIGR00632">
    <property type="entry name" value="vsr"/>
    <property type="match status" value="1"/>
</dbReference>
<evidence type="ECO:0000256" key="5">
    <source>
        <dbReference type="ARBA" id="ARBA00023204"/>
    </source>
</evidence>
<keyword evidence="2 7" id="KW-0255">Endonuclease</keyword>
<name>A0ABM7NUJ2_9BACT</name>
<dbReference type="RefSeq" id="WP_207154369.1">
    <property type="nucleotide sequence ID" value="NZ_AP024484.1"/>
</dbReference>
<evidence type="ECO:0000256" key="2">
    <source>
        <dbReference type="ARBA" id="ARBA00022759"/>
    </source>
</evidence>
<comment type="similarity">
    <text evidence="6">Belongs to the Vsr family.</text>
</comment>
<dbReference type="InterPro" id="IPR011335">
    <property type="entry name" value="Restrct_endonuc-II-like"/>
</dbReference>
<dbReference type="InterPro" id="IPR004603">
    <property type="entry name" value="DNA_mismatch_endonuc_vsr"/>
</dbReference>
<evidence type="ECO:0000256" key="6">
    <source>
        <dbReference type="ARBA" id="ARBA00029466"/>
    </source>
</evidence>
<evidence type="ECO:0000256" key="4">
    <source>
        <dbReference type="ARBA" id="ARBA00022801"/>
    </source>
</evidence>
<evidence type="ECO:0000256" key="3">
    <source>
        <dbReference type="ARBA" id="ARBA00022763"/>
    </source>
</evidence>
<evidence type="ECO:0000256" key="1">
    <source>
        <dbReference type="ARBA" id="ARBA00022722"/>
    </source>
</evidence>
<proteinExistence type="inferred from homology"/>
<gene>
    <name evidence="7" type="ORF">prwr041_00600</name>
</gene>
<keyword evidence="1" id="KW-0540">Nuclease</keyword>
<dbReference type="GO" id="GO:0004519">
    <property type="term" value="F:endonuclease activity"/>
    <property type="evidence" value="ECO:0007669"/>
    <property type="project" value="UniProtKB-KW"/>
</dbReference>
<evidence type="ECO:0000313" key="8">
    <source>
        <dbReference type="Proteomes" id="UP001319045"/>
    </source>
</evidence>
<keyword evidence="3" id="KW-0227">DNA damage</keyword>
<dbReference type="CDD" id="cd00221">
    <property type="entry name" value="Vsr"/>
    <property type="match status" value="1"/>
</dbReference>
<protein>
    <submittedName>
        <fullName evidence="7">Very short patch repair endonuclease</fullName>
    </submittedName>
</protein>
<dbReference type="Gene3D" id="3.40.960.10">
    <property type="entry name" value="VSR Endonuclease"/>
    <property type="match status" value="1"/>
</dbReference>
<dbReference type="Pfam" id="PF03852">
    <property type="entry name" value="Vsr"/>
    <property type="match status" value="1"/>
</dbReference>
<dbReference type="Proteomes" id="UP001319045">
    <property type="component" value="Chromosome"/>
</dbReference>
<sequence length="171" mass="20279">MIASSRSYNMSRIRSKDTKPELIVRHWLWSHGYRYRKNVKRLPGTPDIVLRKYSICIFVHGCFWHGHGHITYPKTNAEFWRNKIERNKQRDDEDKQKLLGMGWNVITVWECQLKKDKLEQSMREVVYWINHSLLLKSGDRFSMHIAATYNLDKGETGIDIAAEPEPNGYKE</sequence>
<organism evidence="7 8">
    <name type="scientific">Prevotella herbatica</name>
    <dbReference type="NCBI Taxonomy" id="2801997"/>
    <lineage>
        <taxon>Bacteria</taxon>
        <taxon>Pseudomonadati</taxon>
        <taxon>Bacteroidota</taxon>
        <taxon>Bacteroidia</taxon>
        <taxon>Bacteroidales</taxon>
        <taxon>Prevotellaceae</taxon>
        <taxon>Prevotella</taxon>
    </lineage>
</organism>
<evidence type="ECO:0000313" key="7">
    <source>
        <dbReference type="EMBL" id="BCS84167.1"/>
    </source>
</evidence>
<dbReference type="SUPFAM" id="SSF52980">
    <property type="entry name" value="Restriction endonuclease-like"/>
    <property type="match status" value="1"/>
</dbReference>
<keyword evidence="8" id="KW-1185">Reference proteome</keyword>
<keyword evidence="4" id="KW-0378">Hydrolase</keyword>
<dbReference type="EMBL" id="AP024484">
    <property type="protein sequence ID" value="BCS84167.1"/>
    <property type="molecule type" value="Genomic_DNA"/>
</dbReference>
<keyword evidence="5" id="KW-0234">DNA repair</keyword>
<reference evidence="7 8" key="1">
    <citation type="journal article" date="2022" name="Int. J. Syst. Evol. Microbiol.">
        <title>Prevotella herbatica sp. nov., a plant polysaccharide-decomposing anaerobic bacterium isolated from a methanogenic reactor.</title>
        <authorList>
            <person name="Uek A."/>
            <person name="Tonouchi A."/>
            <person name="Kaku N."/>
            <person name="Ueki K."/>
        </authorList>
    </citation>
    <scope>NUCLEOTIDE SEQUENCE [LARGE SCALE GENOMIC DNA]</scope>
    <source>
        <strain evidence="7 8">WR041</strain>
    </source>
</reference>